<dbReference type="AlphaFoldDB" id="A0A2C9UU99"/>
<protein>
    <submittedName>
        <fullName evidence="1">Uncharacterized protein</fullName>
    </submittedName>
</protein>
<proteinExistence type="predicted"/>
<name>A0A2C9UU99_MANES</name>
<organism evidence="1">
    <name type="scientific">Manihot esculenta</name>
    <name type="common">Cassava</name>
    <name type="synonym">Jatropha manihot</name>
    <dbReference type="NCBI Taxonomy" id="3983"/>
    <lineage>
        <taxon>Eukaryota</taxon>
        <taxon>Viridiplantae</taxon>
        <taxon>Streptophyta</taxon>
        <taxon>Embryophyta</taxon>
        <taxon>Tracheophyta</taxon>
        <taxon>Spermatophyta</taxon>
        <taxon>Magnoliopsida</taxon>
        <taxon>eudicotyledons</taxon>
        <taxon>Gunneridae</taxon>
        <taxon>Pentapetalae</taxon>
        <taxon>rosids</taxon>
        <taxon>fabids</taxon>
        <taxon>Malpighiales</taxon>
        <taxon>Euphorbiaceae</taxon>
        <taxon>Crotonoideae</taxon>
        <taxon>Manihoteae</taxon>
        <taxon>Manihot</taxon>
    </lineage>
</organism>
<dbReference type="EMBL" id="CM004398">
    <property type="protein sequence ID" value="OAY35170.1"/>
    <property type="molecule type" value="Genomic_DNA"/>
</dbReference>
<sequence>MASPMQLQGLISLAFVAYMVIENKLSIRIFIKLKVVFEKFLEMVVFVINNGIERRCWEKYDIWS</sequence>
<evidence type="ECO:0000313" key="1">
    <source>
        <dbReference type="EMBL" id="OAY35170.1"/>
    </source>
</evidence>
<reference evidence="1" key="1">
    <citation type="submission" date="2016-02" db="EMBL/GenBank/DDBJ databases">
        <title>WGS assembly of Manihot esculenta.</title>
        <authorList>
            <person name="Bredeson J.V."/>
            <person name="Prochnik S.E."/>
            <person name="Lyons J.B."/>
            <person name="Schmutz J."/>
            <person name="Grimwood J."/>
            <person name="Vrebalov J."/>
            <person name="Bart R.S."/>
            <person name="Amuge T."/>
            <person name="Ferguson M.E."/>
            <person name="Green R."/>
            <person name="Putnam N."/>
            <person name="Stites J."/>
            <person name="Rounsley S."/>
            <person name="Rokhsar D.S."/>
        </authorList>
    </citation>
    <scope>NUCLEOTIDE SEQUENCE [LARGE SCALE GENOMIC DNA]</scope>
    <source>
        <tissue evidence="1">Leaf</tissue>
    </source>
</reference>
<gene>
    <name evidence="1" type="ORF">MANES_12G077700</name>
</gene>
<accession>A0A2C9UU99</accession>